<evidence type="ECO:0000313" key="1">
    <source>
        <dbReference type="EMBL" id="SHK32352.1"/>
    </source>
</evidence>
<dbReference type="Proteomes" id="UP000184474">
    <property type="component" value="Unassembled WGS sequence"/>
</dbReference>
<dbReference type="EMBL" id="FRAA01000004">
    <property type="protein sequence ID" value="SHK32352.1"/>
    <property type="molecule type" value="Genomic_DNA"/>
</dbReference>
<keyword evidence="2" id="KW-1185">Reference proteome</keyword>
<gene>
    <name evidence="1" type="ORF">SAMN04488028_104192</name>
</gene>
<dbReference type="RefSeq" id="WP_119845863.1">
    <property type="nucleotide sequence ID" value="NZ_JAHKPL010000025.1"/>
</dbReference>
<protein>
    <submittedName>
        <fullName evidence="1">Mycothiol system anti-sigma-R factor</fullName>
    </submittedName>
</protein>
<evidence type="ECO:0000313" key="2">
    <source>
        <dbReference type="Proteomes" id="UP000184474"/>
    </source>
</evidence>
<sequence length="107" mass="12278">MRLVWGIKTTRTVETVGLKQYIHNIKLQTGMAKCSDYIALIHDVIDNQSSPAQEVYLRRHLKLCLKCVDKLNLEQELKKAIQHKMTNKEVPAGLAESIRSKIEKSTF</sequence>
<dbReference type="STRING" id="156994.SAMN04488028_104192"/>
<name>A0A1M6RIS6_REIAG</name>
<dbReference type="AlphaFoldDB" id="A0A1M6RIS6"/>
<proteinExistence type="predicted"/>
<accession>A0A1M6RIS6</accession>
<organism evidence="1 2">
    <name type="scientific">Reichenbachiella agariperforans</name>
    <dbReference type="NCBI Taxonomy" id="156994"/>
    <lineage>
        <taxon>Bacteria</taxon>
        <taxon>Pseudomonadati</taxon>
        <taxon>Bacteroidota</taxon>
        <taxon>Cytophagia</taxon>
        <taxon>Cytophagales</taxon>
        <taxon>Reichenbachiellaceae</taxon>
        <taxon>Reichenbachiella</taxon>
    </lineage>
</organism>
<reference evidence="2" key="1">
    <citation type="submission" date="2016-11" db="EMBL/GenBank/DDBJ databases">
        <authorList>
            <person name="Varghese N."/>
            <person name="Submissions S."/>
        </authorList>
    </citation>
    <scope>NUCLEOTIDE SEQUENCE [LARGE SCALE GENOMIC DNA]</scope>
    <source>
        <strain evidence="2">DSM 26134</strain>
    </source>
</reference>